<dbReference type="Proteomes" id="UP000526083">
    <property type="component" value="Unassembled WGS sequence"/>
</dbReference>
<keyword evidence="1" id="KW-0812">Transmembrane</keyword>
<reference evidence="2 3" key="1">
    <citation type="submission" date="2020-07" db="EMBL/GenBank/DDBJ databases">
        <title>Sequencing the genomes of 1000 actinobacteria strains.</title>
        <authorList>
            <person name="Klenk H.-P."/>
        </authorList>
    </citation>
    <scope>NUCLEOTIDE SEQUENCE [LARGE SCALE GENOMIC DNA]</scope>
    <source>
        <strain evidence="2 3">DSM 27576</strain>
    </source>
</reference>
<proteinExistence type="predicted"/>
<dbReference type="RefSeq" id="WP_167047248.1">
    <property type="nucleotide sequence ID" value="NZ_JAAOZB010000001.1"/>
</dbReference>
<evidence type="ECO:0000313" key="3">
    <source>
        <dbReference type="Proteomes" id="UP000526083"/>
    </source>
</evidence>
<dbReference type="EMBL" id="JACGWY010000002">
    <property type="protein sequence ID" value="MBA8816551.1"/>
    <property type="molecule type" value="Genomic_DNA"/>
</dbReference>
<feature type="transmembrane region" description="Helical" evidence="1">
    <location>
        <begin position="27"/>
        <end position="47"/>
    </location>
</feature>
<dbReference type="AlphaFoldDB" id="A0A7W3PM04"/>
<keyword evidence="1" id="KW-0472">Membrane</keyword>
<evidence type="ECO:0000256" key="1">
    <source>
        <dbReference type="SAM" id="Phobius"/>
    </source>
</evidence>
<evidence type="ECO:0000313" key="2">
    <source>
        <dbReference type="EMBL" id="MBA8816551.1"/>
    </source>
</evidence>
<gene>
    <name evidence="2" type="ORF">FHX48_001624</name>
</gene>
<protein>
    <submittedName>
        <fullName evidence="2">Small-conductance mechanosensitive channel</fullName>
    </submittedName>
</protein>
<keyword evidence="3" id="KW-1185">Reference proteome</keyword>
<comment type="caution">
    <text evidence="2">The sequence shown here is derived from an EMBL/GenBank/DDBJ whole genome shotgun (WGS) entry which is preliminary data.</text>
</comment>
<sequence length="145" mass="15641">MTPDPLGSGDSASTRRPRSWTVLAGKFVWPLLIVCVLVLFYFFALIFAREISSGLHLERPVDEQIPIFWGLVVVCSVLALVVVLAAAAKRWVALILALVLACMGGVAANMVFDNVRSVVAPVVRVDPEPIHCQCYSGSRCDCPGG</sequence>
<organism evidence="2 3">
    <name type="scientific">Microbacterium halimionae</name>
    <dbReference type="NCBI Taxonomy" id="1526413"/>
    <lineage>
        <taxon>Bacteria</taxon>
        <taxon>Bacillati</taxon>
        <taxon>Actinomycetota</taxon>
        <taxon>Actinomycetes</taxon>
        <taxon>Micrococcales</taxon>
        <taxon>Microbacteriaceae</taxon>
        <taxon>Microbacterium</taxon>
    </lineage>
</organism>
<keyword evidence="1" id="KW-1133">Transmembrane helix</keyword>
<accession>A0A7W3PM04</accession>
<name>A0A7W3PM04_9MICO</name>
<feature type="transmembrane region" description="Helical" evidence="1">
    <location>
        <begin position="67"/>
        <end position="85"/>
    </location>
</feature>
<feature type="transmembrane region" description="Helical" evidence="1">
    <location>
        <begin position="91"/>
        <end position="112"/>
    </location>
</feature>